<protein>
    <submittedName>
        <fullName evidence="1">Uncharacterized protein</fullName>
    </submittedName>
</protein>
<reference evidence="1" key="1">
    <citation type="submission" date="2020-04" db="EMBL/GenBank/DDBJ databases">
        <authorList>
            <person name="Chiriac C."/>
            <person name="Salcher M."/>
            <person name="Ghai R."/>
            <person name="Kavagutti S V."/>
        </authorList>
    </citation>
    <scope>NUCLEOTIDE SEQUENCE</scope>
</reference>
<sequence>MPSRRLFLGGLIAAPVVIAANKLMSVRSIITADDLSLAVGKSDWVLISNNGNPVWGKRDLLERLYYENNTERYVNKTITPPDFKTQILKEVQLPERTNYKKIHAGTELLQIYNAAIISH</sequence>
<organism evidence="1">
    <name type="scientific">uncultured Caudovirales phage</name>
    <dbReference type="NCBI Taxonomy" id="2100421"/>
    <lineage>
        <taxon>Viruses</taxon>
        <taxon>Duplodnaviria</taxon>
        <taxon>Heunggongvirae</taxon>
        <taxon>Uroviricota</taxon>
        <taxon>Caudoviricetes</taxon>
        <taxon>Peduoviridae</taxon>
        <taxon>Maltschvirus</taxon>
        <taxon>Maltschvirus maltsch</taxon>
    </lineage>
</organism>
<dbReference type="EMBL" id="LR796247">
    <property type="protein sequence ID" value="CAB4131598.1"/>
    <property type="molecule type" value="Genomic_DNA"/>
</dbReference>
<name>A0A6J5LAH1_9CAUD</name>
<proteinExistence type="predicted"/>
<evidence type="ECO:0000313" key="1">
    <source>
        <dbReference type="EMBL" id="CAB4131598.1"/>
    </source>
</evidence>
<accession>A0A6J5LAH1</accession>
<gene>
    <name evidence="1" type="ORF">UFOVP132_166</name>
</gene>